<dbReference type="SUPFAM" id="SSF48452">
    <property type="entry name" value="TPR-like"/>
    <property type="match status" value="1"/>
</dbReference>
<dbReference type="RefSeq" id="XP_009015497.1">
    <property type="nucleotide sequence ID" value="XM_009017249.1"/>
</dbReference>
<name>T1EQ14_HELRO</name>
<dbReference type="Proteomes" id="UP000015101">
    <property type="component" value="Unassembled WGS sequence"/>
</dbReference>
<dbReference type="EMBL" id="KB096324">
    <property type="protein sequence ID" value="ESO06129.1"/>
    <property type="molecule type" value="Genomic_DNA"/>
</dbReference>
<dbReference type="Gene3D" id="1.25.40.10">
    <property type="entry name" value="Tetratricopeptide repeat domain"/>
    <property type="match status" value="1"/>
</dbReference>
<dbReference type="EMBL" id="AMQM01000560">
    <property type="status" value="NOT_ANNOTATED_CDS"/>
    <property type="molecule type" value="Genomic_DNA"/>
</dbReference>
<sequence length="133" mass="15282">MIRTKSQADAHVYSQLKQMKSKQERMLKGYSFAKIYHDIKEYKIAANHLLDFLSVKDNFAPAHKLLGQIYEATKADNAQILKAYKKSYDIDSTQTDILLKICELYSQMPADNDVKELELLLVGSSTWDMFLAV</sequence>
<dbReference type="CTD" id="20198664"/>
<protein>
    <submittedName>
        <fullName evidence="1 2">Uncharacterized protein</fullName>
    </submittedName>
</protein>
<gene>
    <name evidence="2" type="primary">20198664</name>
    <name evidence="1" type="ORF">HELRODRAFT_160277</name>
</gene>
<dbReference type="OrthoDB" id="2357150at2759"/>
<proteinExistence type="predicted"/>
<dbReference type="GeneID" id="20198664"/>
<reference evidence="2" key="3">
    <citation type="submission" date="2015-06" db="UniProtKB">
        <authorList>
            <consortium name="EnsemblMetazoa"/>
        </authorList>
    </citation>
    <scope>IDENTIFICATION</scope>
</reference>
<dbReference type="AlphaFoldDB" id="T1EQ14"/>
<dbReference type="STRING" id="6412.T1EQ14"/>
<dbReference type="InterPro" id="IPR011990">
    <property type="entry name" value="TPR-like_helical_dom_sf"/>
</dbReference>
<dbReference type="eggNOG" id="KOG0864">
    <property type="taxonomic scope" value="Eukaryota"/>
</dbReference>
<evidence type="ECO:0000313" key="3">
    <source>
        <dbReference type="Proteomes" id="UP000015101"/>
    </source>
</evidence>
<dbReference type="EnsemblMetazoa" id="HelroT160277">
    <property type="protein sequence ID" value="HelroP160277"/>
    <property type="gene ID" value="HelroG160277"/>
</dbReference>
<evidence type="ECO:0000313" key="1">
    <source>
        <dbReference type="EMBL" id="ESO06129.1"/>
    </source>
</evidence>
<reference evidence="1 3" key="2">
    <citation type="journal article" date="2013" name="Nature">
        <title>Insights into bilaterian evolution from three spiralian genomes.</title>
        <authorList>
            <person name="Simakov O."/>
            <person name="Marletaz F."/>
            <person name="Cho S.J."/>
            <person name="Edsinger-Gonzales E."/>
            <person name="Havlak P."/>
            <person name="Hellsten U."/>
            <person name="Kuo D.H."/>
            <person name="Larsson T."/>
            <person name="Lv J."/>
            <person name="Arendt D."/>
            <person name="Savage R."/>
            <person name="Osoegawa K."/>
            <person name="de Jong P."/>
            <person name="Grimwood J."/>
            <person name="Chapman J.A."/>
            <person name="Shapiro H."/>
            <person name="Aerts A."/>
            <person name="Otillar R.P."/>
            <person name="Terry A.Y."/>
            <person name="Boore J.L."/>
            <person name="Grigoriev I.V."/>
            <person name="Lindberg D.R."/>
            <person name="Seaver E.C."/>
            <person name="Weisblat D.A."/>
            <person name="Putnam N.H."/>
            <person name="Rokhsar D.S."/>
        </authorList>
    </citation>
    <scope>NUCLEOTIDE SEQUENCE</scope>
</reference>
<dbReference type="OMA" id="MERHRYW"/>
<evidence type="ECO:0000313" key="2">
    <source>
        <dbReference type="EnsemblMetazoa" id="HelroP160277"/>
    </source>
</evidence>
<accession>T1EQ14</accession>
<reference evidence="3" key="1">
    <citation type="submission" date="2012-12" db="EMBL/GenBank/DDBJ databases">
        <authorList>
            <person name="Hellsten U."/>
            <person name="Grimwood J."/>
            <person name="Chapman J.A."/>
            <person name="Shapiro H."/>
            <person name="Aerts A."/>
            <person name="Otillar R.P."/>
            <person name="Terry A.Y."/>
            <person name="Boore J.L."/>
            <person name="Simakov O."/>
            <person name="Marletaz F."/>
            <person name="Cho S.-J."/>
            <person name="Edsinger-Gonzales E."/>
            <person name="Havlak P."/>
            <person name="Kuo D.-H."/>
            <person name="Larsson T."/>
            <person name="Lv J."/>
            <person name="Arendt D."/>
            <person name="Savage R."/>
            <person name="Osoegawa K."/>
            <person name="de Jong P."/>
            <person name="Lindberg D.R."/>
            <person name="Seaver E.C."/>
            <person name="Weisblat D.A."/>
            <person name="Putnam N.H."/>
            <person name="Grigoriev I.V."/>
            <person name="Rokhsar D.S."/>
        </authorList>
    </citation>
    <scope>NUCLEOTIDE SEQUENCE</scope>
</reference>
<dbReference type="InParanoid" id="T1EQ14"/>
<dbReference type="KEGG" id="hro:HELRODRAFT_160277"/>
<keyword evidence="3" id="KW-1185">Reference proteome</keyword>
<dbReference type="HOGENOM" id="CLU_1908956_0_0_1"/>
<organism evidence="2 3">
    <name type="scientific">Helobdella robusta</name>
    <name type="common">Californian leech</name>
    <dbReference type="NCBI Taxonomy" id="6412"/>
    <lineage>
        <taxon>Eukaryota</taxon>
        <taxon>Metazoa</taxon>
        <taxon>Spiralia</taxon>
        <taxon>Lophotrochozoa</taxon>
        <taxon>Annelida</taxon>
        <taxon>Clitellata</taxon>
        <taxon>Hirudinea</taxon>
        <taxon>Rhynchobdellida</taxon>
        <taxon>Glossiphoniidae</taxon>
        <taxon>Helobdella</taxon>
    </lineage>
</organism>